<feature type="domain" description="HNH nuclease" evidence="1">
    <location>
        <begin position="7"/>
        <end position="62"/>
    </location>
</feature>
<dbReference type="SMART" id="SM00507">
    <property type="entry name" value="HNHc"/>
    <property type="match status" value="1"/>
</dbReference>
<evidence type="ECO:0000259" key="1">
    <source>
        <dbReference type="SMART" id="SM00507"/>
    </source>
</evidence>
<dbReference type="Pfam" id="PF01844">
    <property type="entry name" value="HNH"/>
    <property type="match status" value="1"/>
</dbReference>
<dbReference type="GO" id="GO:0004519">
    <property type="term" value="F:endonuclease activity"/>
    <property type="evidence" value="ECO:0007669"/>
    <property type="project" value="UniProtKB-KW"/>
</dbReference>
<protein>
    <submittedName>
        <fullName evidence="2">HNH endonuclease</fullName>
    </submittedName>
</protein>
<dbReference type="PANTHER" id="PTHR33877:SF1">
    <property type="entry name" value="TYPE IV METHYL-DIRECTED RESTRICTION ENZYME ECOKMCRA"/>
    <property type="match status" value="1"/>
</dbReference>
<name>A0ABS4D6V3_9CHLR</name>
<dbReference type="InterPro" id="IPR052892">
    <property type="entry name" value="NA-targeting_endonuclease"/>
</dbReference>
<dbReference type="Gene3D" id="1.10.30.50">
    <property type="match status" value="1"/>
</dbReference>
<reference evidence="2 3" key="1">
    <citation type="submission" date="2021-03" db="EMBL/GenBank/DDBJ databases">
        <authorList>
            <person name="Grouzdev D.S."/>
        </authorList>
    </citation>
    <scope>NUCLEOTIDE SEQUENCE [LARGE SCALE GENOMIC DNA]</scope>
    <source>
        <strain evidence="2 3">M50-1</strain>
    </source>
</reference>
<sequence length="140" mass="16104">MTYIPEALRRLVAERAGDRCEYCQMHEDDTFFTHEVDHIYAEKHDGPTVEWNLCLACAECNRNKGSDICSLDPETGNVVALFHPRRDRWADHFLRVDTGVIEPLTAHGRVTARLLRMNRLDLVADRARLIALRPYPGEES</sequence>
<keyword evidence="2" id="KW-0540">Nuclease</keyword>
<comment type="caution">
    <text evidence="2">The sequence shown here is derived from an EMBL/GenBank/DDBJ whole genome shotgun (WGS) entry which is preliminary data.</text>
</comment>
<proteinExistence type="predicted"/>
<keyword evidence="3" id="KW-1185">Reference proteome</keyword>
<organism evidence="2 3">
    <name type="scientific">Candidatus Chloroploca mongolica</name>
    <dbReference type="NCBI Taxonomy" id="2528176"/>
    <lineage>
        <taxon>Bacteria</taxon>
        <taxon>Bacillati</taxon>
        <taxon>Chloroflexota</taxon>
        <taxon>Chloroflexia</taxon>
        <taxon>Chloroflexales</taxon>
        <taxon>Chloroflexineae</taxon>
        <taxon>Oscillochloridaceae</taxon>
        <taxon>Candidatus Chloroploca</taxon>
    </lineage>
</organism>
<dbReference type="Proteomes" id="UP001193081">
    <property type="component" value="Unassembled WGS sequence"/>
</dbReference>
<dbReference type="InterPro" id="IPR003615">
    <property type="entry name" value="HNH_nuc"/>
</dbReference>
<dbReference type="InterPro" id="IPR002711">
    <property type="entry name" value="HNH"/>
</dbReference>
<keyword evidence="2" id="KW-0255">Endonuclease</keyword>
<keyword evidence="2" id="KW-0378">Hydrolase</keyword>
<evidence type="ECO:0000313" key="2">
    <source>
        <dbReference type="EMBL" id="MBP1465145.1"/>
    </source>
</evidence>
<dbReference type="EMBL" id="SIJK02000006">
    <property type="protein sequence ID" value="MBP1465145.1"/>
    <property type="molecule type" value="Genomic_DNA"/>
</dbReference>
<dbReference type="PANTHER" id="PTHR33877">
    <property type="entry name" value="SLL1193 PROTEIN"/>
    <property type="match status" value="1"/>
</dbReference>
<dbReference type="CDD" id="cd00085">
    <property type="entry name" value="HNHc"/>
    <property type="match status" value="1"/>
</dbReference>
<gene>
    <name evidence="2" type="ORF">EYB53_005445</name>
</gene>
<accession>A0ABS4D6V3</accession>
<evidence type="ECO:0000313" key="3">
    <source>
        <dbReference type="Proteomes" id="UP001193081"/>
    </source>
</evidence>
<dbReference type="RefSeq" id="WP_135477190.1">
    <property type="nucleotide sequence ID" value="NZ_SIJK02000006.1"/>
</dbReference>